<dbReference type="Proteomes" id="UP001476798">
    <property type="component" value="Unassembled WGS sequence"/>
</dbReference>
<name>A0ABV0PXK8_9TELE</name>
<dbReference type="EMBL" id="JAHRIO010090826">
    <property type="protein sequence ID" value="MEQ2188249.1"/>
    <property type="molecule type" value="Genomic_DNA"/>
</dbReference>
<gene>
    <name evidence="1" type="ORF">GOODEAATRI_013102</name>
</gene>
<evidence type="ECO:0000313" key="1">
    <source>
        <dbReference type="EMBL" id="MEQ2188249.1"/>
    </source>
</evidence>
<sequence>MVVHSLPSLSHPLPSFCACSSASNLNPNLPLSVPPSLAPSAPYFLINPPLFFLLTHYVPTYLSHFFIYGVYSCPPSPKLSTSHFTITQHPKKDTGKIQSLF</sequence>
<proteinExistence type="predicted"/>
<organism evidence="1 2">
    <name type="scientific">Goodea atripinnis</name>
    <dbReference type="NCBI Taxonomy" id="208336"/>
    <lineage>
        <taxon>Eukaryota</taxon>
        <taxon>Metazoa</taxon>
        <taxon>Chordata</taxon>
        <taxon>Craniata</taxon>
        <taxon>Vertebrata</taxon>
        <taxon>Euteleostomi</taxon>
        <taxon>Actinopterygii</taxon>
        <taxon>Neopterygii</taxon>
        <taxon>Teleostei</taxon>
        <taxon>Neoteleostei</taxon>
        <taxon>Acanthomorphata</taxon>
        <taxon>Ovalentaria</taxon>
        <taxon>Atherinomorphae</taxon>
        <taxon>Cyprinodontiformes</taxon>
        <taxon>Goodeidae</taxon>
        <taxon>Goodea</taxon>
    </lineage>
</organism>
<protein>
    <submittedName>
        <fullName evidence="1">Uncharacterized protein</fullName>
    </submittedName>
</protein>
<comment type="caution">
    <text evidence="1">The sequence shown here is derived from an EMBL/GenBank/DDBJ whole genome shotgun (WGS) entry which is preliminary data.</text>
</comment>
<feature type="non-terminal residue" evidence="1">
    <location>
        <position position="101"/>
    </location>
</feature>
<evidence type="ECO:0000313" key="2">
    <source>
        <dbReference type="Proteomes" id="UP001476798"/>
    </source>
</evidence>
<accession>A0ABV0PXK8</accession>
<reference evidence="1 2" key="1">
    <citation type="submission" date="2021-06" db="EMBL/GenBank/DDBJ databases">
        <authorList>
            <person name="Palmer J.M."/>
        </authorList>
    </citation>
    <scope>NUCLEOTIDE SEQUENCE [LARGE SCALE GENOMIC DNA]</scope>
    <source>
        <strain evidence="1 2">GA_2019</strain>
        <tissue evidence="1">Muscle</tissue>
    </source>
</reference>
<keyword evidence="2" id="KW-1185">Reference proteome</keyword>